<sequence length="64" mass="7164">MEFIVVLLLLVVATSAQYPGLYFKTVRNCERVCRDYCANTNRAYVSCKIPEGSVAKALCACRKN</sequence>
<protein>
    <submittedName>
        <fullName evidence="2">Toxin-like peptide</fullName>
    </submittedName>
</protein>
<reference evidence="2" key="1">
    <citation type="journal article" date="2012" name="Proteomics">
        <title>Molecular diversity of the telson and venom components from Pandinus cavimanus (Scorpionidae Latreille 1802): transcriptome, venomics and function.</title>
        <authorList>
            <person name="Diego-Garcia E."/>
            <person name="Peigneur S."/>
            <person name="Clynen E."/>
            <person name="Marien T."/>
            <person name="Czech L."/>
            <person name="Schoofs L."/>
            <person name="Tytgat J."/>
        </authorList>
    </citation>
    <scope>NUCLEOTIDE SEQUENCE</scope>
</reference>
<keyword evidence="1" id="KW-0732">Signal</keyword>
<proteinExistence type="evidence at transcript level"/>
<feature type="chain" id="PRO_5010965649" evidence="1">
    <location>
        <begin position="17"/>
        <end position="64"/>
    </location>
</feature>
<evidence type="ECO:0000256" key="1">
    <source>
        <dbReference type="SAM" id="SignalP"/>
    </source>
</evidence>
<organism evidence="2">
    <name type="scientific">Pandinus cavimanus</name>
    <name type="common">Tanzanian red clawed scorpion</name>
    <dbReference type="NCBI Taxonomy" id="217261"/>
    <lineage>
        <taxon>Eukaryota</taxon>
        <taxon>Metazoa</taxon>
        <taxon>Ecdysozoa</taxon>
        <taxon>Arthropoda</taxon>
        <taxon>Chelicerata</taxon>
        <taxon>Arachnida</taxon>
        <taxon>Scorpiones</taxon>
        <taxon>Iurida</taxon>
        <taxon>Scorpionoidea</taxon>
        <taxon>Scorpionidae</taxon>
        <taxon>Pandininae</taxon>
        <taxon>Pandinus</taxon>
    </lineage>
</organism>
<feature type="signal peptide" evidence="1">
    <location>
        <begin position="1"/>
        <end position="16"/>
    </location>
</feature>
<name>H2CYQ3_PANCV</name>
<accession>H2CYQ3</accession>
<dbReference type="EMBL" id="JN315733">
    <property type="protein sequence ID" value="AEX09211.1"/>
    <property type="molecule type" value="mRNA"/>
</dbReference>
<evidence type="ECO:0000313" key="2">
    <source>
        <dbReference type="EMBL" id="AEX09211.1"/>
    </source>
</evidence>
<dbReference type="EMBL" id="JN315748">
    <property type="protein sequence ID" value="AEX09226.1"/>
    <property type="molecule type" value="mRNA"/>
</dbReference>
<dbReference type="AlphaFoldDB" id="H2CYQ3"/>